<evidence type="ECO:0008006" key="4">
    <source>
        <dbReference type="Google" id="ProtNLM"/>
    </source>
</evidence>
<sequence length="222" mass="22639" precursor="true">MRFSRSLARAAALATALCAGATSVTLPAAHAQSSQYIDGLGRPTDYTVARVHEFADSPLVPEPAANALRTAVSFYAGTGEIGGPPLPDDAPPFTQFLWPTVSSNCIGPGLHSTASAIAIPGPTRTPAPGAVPGQTTFVFTALGTSAAAEQQGLMQVYWINLNTFSTGVTSLDNNLINPSGPATLSGTANTGHGQVLAVVNGGVRTTDNVCNFAPTVATFSVR</sequence>
<dbReference type="KEGG" id="cgv:CGLAU_04830"/>
<feature type="chain" id="PRO_5039015976" description="Secreted protein" evidence="1">
    <location>
        <begin position="22"/>
        <end position="222"/>
    </location>
</feature>
<keyword evidence="1" id="KW-0732">Signal</keyword>
<evidence type="ECO:0000256" key="1">
    <source>
        <dbReference type="SAM" id="SignalP"/>
    </source>
</evidence>
<evidence type="ECO:0000313" key="3">
    <source>
        <dbReference type="Proteomes" id="UP000217209"/>
    </source>
</evidence>
<organism evidence="2 3">
    <name type="scientific">Corynebacterium glaucum</name>
    <dbReference type="NCBI Taxonomy" id="187491"/>
    <lineage>
        <taxon>Bacteria</taxon>
        <taxon>Bacillati</taxon>
        <taxon>Actinomycetota</taxon>
        <taxon>Actinomycetes</taxon>
        <taxon>Mycobacteriales</taxon>
        <taxon>Corynebacteriaceae</taxon>
        <taxon>Corynebacterium</taxon>
    </lineage>
</organism>
<dbReference type="AlphaFoldDB" id="A0A1Q2HVX8"/>
<feature type="signal peptide" evidence="1">
    <location>
        <begin position="1"/>
        <end position="21"/>
    </location>
</feature>
<reference evidence="2 3" key="1">
    <citation type="submission" date="2016-12" db="EMBL/GenBank/DDBJ databases">
        <authorList>
            <person name="Song W.-J."/>
            <person name="Kurnit D.M."/>
        </authorList>
    </citation>
    <scope>NUCLEOTIDE SEQUENCE [LARGE SCALE GENOMIC DNA]</scope>
    <source>
        <strain evidence="2 3">DSM 30827</strain>
    </source>
</reference>
<name>A0A1Q2HVX8_9CORY</name>
<dbReference type="RefSeq" id="WP_095659702.1">
    <property type="nucleotide sequence ID" value="NZ_BAAAKB010000006.1"/>
</dbReference>
<evidence type="ECO:0000313" key="2">
    <source>
        <dbReference type="EMBL" id="AQQ14940.1"/>
    </source>
</evidence>
<dbReference type="OrthoDB" id="4424756at2"/>
<accession>A0A1Q2HVX8</accession>
<proteinExistence type="predicted"/>
<protein>
    <recommendedName>
        <fullName evidence="4">Secreted protein</fullName>
    </recommendedName>
</protein>
<dbReference type="Proteomes" id="UP000217209">
    <property type="component" value="Chromosome"/>
</dbReference>
<keyword evidence="3" id="KW-1185">Reference proteome</keyword>
<gene>
    <name evidence="2" type="ORF">CGLAU_04830</name>
</gene>
<dbReference type="EMBL" id="CP019688">
    <property type="protein sequence ID" value="AQQ14940.1"/>
    <property type="molecule type" value="Genomic_DNA"/>
</dbReference>